<evidence type="ECO:0000313" key="3">
    <source>
        <dbReference type="Proteomes" id="UP001631993"/>
    </source>
</evidence>
<comment type="caution">
    <text evidence="2">The sequence shown here is derived from an EMBL/GenBank/DDBJ whole genome shotgun (WGS) entry which is preliminary data.</text>
</comment>
<keyword evidence="1" id="KW-0472">Membrane</keyword>
<evidence type="ECO:0000256" key="1">
    <source>
        <dbReference type="SAM" id="Phobius"/>
    </source>
</evidence>
<name>A0ABW9IYJ5_STRGJ</name>
<dbReference type="EMBL" id="JBJVNE010000056">
    <property type="protein sequence ID" value="MFM9653508.1"/>
    <property type="molecule type" value="Genomic_DNA"/>
</dbReference>
<proteinExistence type="predicted"/>
<keyword evidence="1" id="KW-1133">Transmembrane helix</keyword>
<protein>
    <submittedName>
        <fullName evidence="2">Uncharacterized protein</fullName>
    </submittedName>
</protein>
<feature type="transmembrane region" description="Helical" evidence="1">
    <location>
        <begin position="30"/>
        <end position="50"/>
    </location>
</feature>
<organism evidence="2 3">
    <name type="scientific">Streptomyces galilaeus</name>
    <dbReference type="NCBI Taxonomy" id="33899"/>
    <lineage>
        <taxon>Bacteria</taxon>
        <taxon>Bacillati</taxon>
        <taxon>Actinomycetota</taxon>
        <taxon>Actinomycetes</taxon>
        <taxon>Kitasatosporales</taxon>
        <taxon>Streptomycetaceae</taxon>
        <taxon>Streptomyces</taxon>
    </lineage>
</organism>
<keyword evidence="1" id="KW-0812">Transmembrane</keyword>
<accession>A0ABW9IYJ5</accession>
<sequence length="52" mass="5655">MDDEEKIARGVARGIARHEAARSEAQARQFLGCLLLFAVFGVGFILLVTYGS</sequence>
<dbReference type="RefSeq" id="WP_190047202.1">
    <property type="nucleotide sequence ID" value="NZ_BMVS01000032.1"/>
</dbReference>
<dbReference type="GeneID" id="301209148"/>
<keyword evidence="3" id="KW-1185">Reference proteome</keyword>
<dbReference type="Proteomes" id="UP001631993">
    <property type="component" value="Unassembled WGS sequence"/>
</dbReference>
<gene>
    <name evidence="2" type="ORF">ACKI1S_46470</name>
</gene>
<reference evidence="2 3" key="1">
    <citation type="submission" date="2024-12" db="EMBL/GenBank/DDBJ databases">
        <title>Forecasting of Potato common scab and diversities of Pathogenic streptomyces spp. in china.</title>
        <authorList>
            <person name="Handique U."/>
            <person name="Wu J."/>
        </authorList>
    </citation>
    <scope>NUCLEOTIDE SEQUENCE [LARGE SCALE GENOMIC DNA]</scope>
    <source>
        <strain evidence="2 3">ZRIMU1585</strain>
    </source>
</reference>
<evidence type="ECO:0000313" key="2">
    <source>
        <dbReference type="EMBL" id="MFM9653508.1"/>
    </source>
</evidence>